<reference evidence="1 2" key="1">
    <citation type="submission" date="2019-02" db="EMBL/GenBank/DDBJ databases">
        <title>Prokaryotic population dynamics and viral predation in marine succession experiment using metagenomics: the confinement effect.</title>
        <authorList>
            <person name="Haro-Moreno J.M."/>
            <person name="Rodriguez-Valera F."/>
            <person name="Lopez-Perez M."/>
        </authorList>
    </citation>
    <scope>NUCLEOTIDE SEQUENCE [LARGE SCALE GENOMIC DNA]</scope>
    <source>
        <strain evidence="1">MED-G157</strain>
    </source>
</reference>
<dbReference type="EMBL" id="SHAG01000039">
    <property type="protein sequence ID" value="RZO75305.1"/>
    <property type="molecule type" value="Genomic_DNA"/>
</dbReference>
<protein>
    <submittedName>
        <fullName evidence="1">Uncharacterized protein</fullName>
    </submittedName>
</protein>
<dbReference type="AlphaFoldDB" id="A0A520RYP0"/>
<proteinExistence type="predicted"/>
<comment type="caution">
    <text evidence="1">The sequence shown here is derived from an EMBL/GenBank/DDBJ whole genome shotgun (WGS) entry which is preliminary data.</text>
</comment>
<evidence type="ECO:0000313" key="2">
    <source>
        <dbReference type="Proteomes" id="UP000316199"/>
    </source>
</evidence>
<accession>A0A520RYP0</accession>
<organism evidence="1 2">
    <name type="scientific">OM182 bacterium</name>
    <dbReference type="NCBI Taxonomy" id="2510334"/>
    <lineage>
        <taxon>Bacteria</taxon>
        <taxon>Pseudomonadati</taxon>
        <taxon>Pseudomonadota</taxon>
        <taxon>Gammaproteobacteria</taxon>
        <taxon>OMG group</taxon>
        <taxon>OM182 clade</taxon>
    </lineage>
</organism>
<gene>
    <name evidence="1" type="ORF">EVA68_07270</name>
</gene>
<evidence type="ECO:0000313" key="1">
    <source>
        <dbReference type="EMBL" id="RZO75305.1"/>
    </source>
</evidence>
<dbReference type="Proteomes" id="UP000316199">
    <property type="component" value="Unassembled WGS sequence"/>
</dbReference>
<name>A0A520RYP0_9GAMM</name>
<sequence length="163" mass="18729">MPYIDFSLTTDQEITKESLRETVPRSLLSPDLKLGKDHRTWNKKQLRALKVVLCNIIRYGENRSCTFLYSRKKESIPKSINPFSIGYRSLFFVIDSLIQARVLSGKKAKPRTKGDNPALLSEFTVTPQVLQLAHSLGLSRKSIKSQSKQHVRLRELITKRVMD</sequence>